<evidence type="ECO:0000256" key="2">
    <source>
        <dbReference type="ARBA" id="ARBA00022643"/>
    </source>
</evidence>
<gene>
    <name evidence="6" type="ORF">GCM10009740_33740</name>
</gene>
<dbReference type="Gene3D" id="3.40.50.300">
    <property type="entry name" value="P-loop containing nucleotide triphosphate hydrolases"/>
    <property type="match status" value="1"/>
</dbReference>
<evidence type="ECO:0000259" key="5">
    <source>
        <dbReference type="Pfam" id="PF00296"/>
    </source>
</evidence>
<dbReference type="RefSeq" id="WP_343993462.1">
    <property type="nucleotide sequence ID" value="NZ_BAAANB010000021.1"/>
</dbReference>
<organism evidence="6 7">
    <name type="scientific">Terrabacter terrae</name>
    <dbReference type="NCBI Taxonomy" id="318434"/>
    <lineage>
        <taxon>Bacteria</taxon>
        <taxon>Bacillati</taxon>
        <taxon>Actinomycetota</taxon>
        <taxon>Actinomycetes</taxon>
        <taxon>Micrococcales</taxon>
        <taxon>Intrasporangiaceae</taxon>
        <taxon>Terrabacter</taxon>
    </lineage>
</organism>
<dbReference type="Pfam" id="PF13671">
    <property type="entry name" value="AAA_33"/>
    <property type="match status" value="1"/>
</dbReference>
<proteinExistence type="predicted"/>
<dbReference type="PANTHER" id="PTHR42847:SF4">
    <property type="entry name" value="ALKANESULFONATE MONOOXYGENASE-RELATED"/>
    <property type="match status" value="1"/>
</dbReference>
<keyword evidence="3" id="KW-0560">Oxidoreductase</keyword>
<comment type="caution">
    <text evidence="6">The sequence shown here is derived from an EMBL/GenBank/DDBJ whole genome shotgun (WGS) entry which is preliminary data.</text>
</comment>
<name>A0ABN2ULU0_9MICO</name>
<dbReference type="InterPro" id="IPR027417">
    <property type="entry name" value="P-loop_NTPase"/>
</dbReference>
<evidence type="ECO:0000313" key="6">
    <source>
        <dbReference type="EMBL" id="GAA2038639.1"/>
    </source>
</evidence>
<protein>
    <recommendedName>
        <fullName evidence="5">Luciferase-like domain-containing protein</fullName>
    </recommendedName>
</protein>
<keyword evidence="4" id="KW-0503">Monooxygenase</keyword>
<sequence length="482" mass="51067">MVDAPLPDPALVVLVGPSGAGKSTWAAARFRAQEIVASDDLRAVVGSGPSDLGASADAFELLDRIVAARTGRGLTTVVDTLGMEPERRRRHLGLARARGLPAVAVVFETPLALVRHRNRIRDRPVPAGVLAGQVRRLVDAAAQLRSEGWDQVRVVAPESAASPPPRPRSAPSSRSHDFGVILQVSRFPWGEEPLAWLTDIARATDEAGLQGIALMDHLIQIPQAGRAWEPLPELWVTLGVLAGLGTRLRLGPLVSPVTFRPAGITAKAAATLDAITGGGTFLGIGAGWWAREHAAYGLPFPSPKERLDGLESAIETIRALWAAGTKPYAGQRVSLPETTGYPRPAGAVPIVVGGTGARSLRVAARLGDGCNVPSDDATLERAIPLLRAECDAIGRPHEDVAVTVLDVPVVGRDRDDAWARVERLRGRAPAGTFAARHHAGPVSDHRDRYARLFERGVSSVFLALPDLSTPEDVLALEPLGSS</sequence>
<dbReference type="Pfam" id="PF00296">
    <property type="entry name" value="Bac_luciferase"/>
    <property type="match status" value="1"/>
</dbReference>
<dbReference type="Proteomes" id="UP001501285">
    <property type="component" value="Unassembled WGS sequence"/>
</dbReference>
<evidence type="ECO:0000256" key="3">
    <source>
        <dbReference type="ARBA" id="ARBA00023002"/>
    </source>
</evidence>
<keyword evidence="7" id="KW-1185">Reference proteome</keyword>
<evidence type="ECO:0000256" key="1">
    <source>
        <dbReference type="ARBA" id="ARBA00022630"/>
    </source>
</evidence>
<keyword evidence="1" id="KW-0285">Flavoprotein</keyword>
<dbReference type="SUPFAM" id="SSF52540">
    <property type="entry name" value="P-loop containing nucleoside triphosphate hydrolases"/>
    <property type="match status" value="1"/>
</dbReference>
<dbReference type="InterPro" id="IPR011251">
    <property type="entry name" value="Luciferase-like_dom"/>
</dbReference>
<feature type="domain" description="Luciferase-like" evidence="5">
    <location>
        <begin position="192"/>
        <end position="437"/>
    </location>
</feature>
<reference evidence="6 7" key="1">
    <citation type="journal article" date="2019" name="Int. J. Syst. Evol. Microbiol.">
        <title>The Global Catalogue of Microorganisms (GCM) 10K type strain sequencing project: providing services to taxonomists for standard genome sequencing and annotation.</title>
        <authorList>
            <consortium name="The Broad Institute Genomics Platform"/>
            <consortium name="The Broad Institute Genome Sequencing Center for Infectious Disease"/>
            <person name="Wu L."/>
            <person name="Ma J."/>
        </authorList>
    </citation>
    <scope>NUCLEOTIDE SEQUENCE [LARGE SCALE GENOMIC DNA]</scope>
    <source>
        <strain evidence="6 7">JCM 14283</strain>
    </source>
</reference>
<dbReference type="InterPro" id="IPR036661">
    <property type="entry name" value="Luciferase-like_sf"/>
</dbReference>
<dbReference type="SUPFAM" id="SSF51679">
    <property type="entry name" value="Bacterial luciferase-like"/>
    <property type="match status" value="1"/>
</dbReference>
<accession>A0ABN2ULU0</accession>
<dbReference type="EMBL" id="BAAANB010000021">
    <property type="protein sequence ID" value="GAA2038639.1"/>
    <property type="molecule type" value="Genomic_DNA"/>
</dbReference>
<dbReference type="Gene3D" id="3.20.20.30">
    <property type="entry name" value="Luciferase-like domain"/>
    <property type="match status" value="1"/>
</dbReference>
<dbReference type="PANTHER" id="PTHR42847">
    <property type="entry name" value="ALKANESULFONATE MONOOXYGENASE"/>
    <property type="match status" value="1"/>
</dbReference>
<dbReference type="InterPro" id="IPR050172">
    <property type="entry name" value="SsuD_RutA_monooxygenase"/>
</dbReference>
<dbReference type="CDD" id="cd01097">
    <property type="entry name" value="Tetrahydromethanopterin_reductase"/>
    <property type="match status" value="1"/>
</dbReference>
<evidence type="ECO:0000256" key="4">
    <source>
        <dbReference type="ARBA" id="ARBA00023033"/>
    </source>
</evidence>
<keyword evidence="2" id="KW-0288">FMN</keyword>
<evidence type="ECO:0000313" key="7">
    <source>
        <dbReference type="Proteomes" id="UP001501285"/>
    </source>
</evidence>